<feature type="transmembrane region" description="Helical" evidence="1">
    <location>
        <begin position="134"/>
        <end position="153"/>
    </location>
</feature>
<dbReference type="EMBL" id="JACHHH010000010">
    <property type="protein sequence ID" value="MBB6041942.1"/>
    <property type="molecule type" value="Genomic_DNA"/>
</dbReference>
<evidence type="ECO:0000313" key="3">
    <source>
        <dbReference type="Proteomes" id="UP000522163"/>
    </source>
</evidence>
<organism evidence="2 3">
    <name type="scientific">Oribacterium sinus</name>
    <dbReference type="NCBI Taxonomy" id="237576"/>
    <lineage>
        <taxon>Bacteria</taxon>
        <taxon>Bacillati</taxon>
        <taxon>Bacillota</taxon>
        <taxon>Clostridia</taxon>
        <taxon>Lachnospirales</taxon>
        <taxon>Lachnospiraceae</taxon>
        <taxon>Oribacterium</taxon>
    </lineage>
</organism>
<dbReference type="RefSeq" id="WP_183684481.1">
    <property type="nucleotide sequence ID" value="NZ_JACHHH010000010.1"/>
</dbReference>
<evidence type="ECO:0000313" key="2">
    <source>
        <dbReference type="EMBL" id="MBB6041942.1"/>
    </source>
</evidence>
<comment type="caution">
    <text evidence="2">The sequence shown here is derived from an EMBL/GenBank/DDBJ whole genome shotgun (WGS) entry which is preliminary data.</text>
</comment>
<sequence length="168" mass="18869">MACVAVPIVEGILVKTAEWILVQKERREEARIKANKGEVDGKILMNGEEGYSFELKNENFPEGEKNSSLKHSGRGVGLSLRKKLHLLSNFLFSGSVLLVFEHFWHGEIVPFFPFLTGARSPEDTYTMLKEMSTVGVSMALLITGIWAVYCFVLERKLQKEGEKNASFA</sequence>
<dbReference type="Proteomes" id="UP000522163">
    <property type="component" value="Unassembled WGS sequence"/>
</dbReference>
<proteinExistence type="predicted"/>
<keyword evidence="1" id="KW-0472">Membrane</keyword>
<evidence type="ECO:0000256" key="1">
    <source>
        <dbReference type="SAM" id="Phobius"/>
    </source>
</evidence>
<keyword evidence="1" id="KW-1133">Transmembrane helix</keyword>
<reference evidence="2 3" key="1">
    <citation type="submission" date="2020-08" db="EMBL/GenBank/DDBJ databases">
        <title>Genomic Encyclopedia of Type Strains, Phase IV (KMG-IV): sequencing the most valuable type-strain genomes for metagenomic binning, comparative biology and taxonomic classification.</title>
        <authorList>
            <person name="Goeker M."/>
        </authorList>
    </citation>
    <scope>NUCLEOTIDE SEQUENCE [LARGE SCALE GENOMIC DNA]</scope>
    <source>
        <strain evidence="2 3">DSM 17245</strain>
    </source>
</reference>
<dbReference type="AlphaFoldDB" id="A0A7W9W342"/>
<protein>
    <submittedName>
        <fullName evidence="2">Uncharacterized protein</fullName>
    </submittedName>
</protein>
<feature type="transmembrane region" description="Helical" evidence="1">
    <location>
        <begin position="84"/>
        <end position="104"/>
    </location>
</feature>
<name>A0A7W9W342_9FIRM</name>
<accession>A0A7W9W342</accession>
<keyword evidence="1" id="KW-0812">Transmembrane</keyword>
<gene>
    <name evidence="2" type="ORF">HNQ46_001933</name>
</gene>
<dbReference type="GeneID" id="85015464"/>